<gene>
    <name evidence="10" type="primary">dacA</name>
    <name evidence="12" type="ORF">FEZ08_06005</name>
</gene>
<dbReference type="InterPro" id="IPR045585">
    <property type="entry name" value="CdaA_N"/>
</dbReference>
<dbReference type="EC" id="2.7.7.85" evidence="10"/>
<dbReference type="Gene3D" id="3.40.1700.10">
    <property type="entry name" value="DNA integrity scanning protein, DisA, N-terminal domain"/>
    <property type="match status" value="1"/>
</dbReference>
<dbReference type="AlphaFoldDB" id="A0A5R8QCM3"/>
<dbReference type="Proteomes" id="UP000306912">
    <property type="component" value="Unassembled WGS sequence"/>
</dbReference>
<feature type="transmembrane region" description="Helical" evidence="10">
    <location>
        <begin position="23"/>
        <end position="41"/>
    </location>
</feature>
<dbReference type="InterPro" id="IPR034701">
    <property type="entry name" value="CdaA"/>
</dbReference>
<keyword evidence="13" id="KW-1185">Reference proteome</keyword>
<evidence type="ECO:0000256" key="8">
    <source>
        <dbReference type="ARBA" id="ARBA00022989"/>
    </source>
</evidence>
<dbReference type="NCBIfam" id="TIGR00159">
    <property type="entry name" value="diadenylate cyclase CdaA"/>
    <property type="match status" value="1"/>
</dbReference>
<name>A0A5R8QCM3_9FIRM</name>
<proteinExistence type="inferred from homology"/>
<comment type="catalytic activity">
    <reaction evidence="1 10">
        <text>2 ATP = 3',3'-c-di-AMP + 2 diphosphate</text>
        <dbReference type="Rhea" id="RHEA:35655"/>
        <dbReference type="ChEBI" id="CHEBI:30616"/>
        <dbReference type="ChEBI" id="CHEBI:33019"/>
        <dbReference type="ChEBI" id="CHEBI:71500"/>
        <dbReference type="EC" id="2.7.7.85"/>
    </reaction>
</comment>
<dbReference type="InterPro" id="IPR036888">
    <property type="entry name" value="DNA_integrity_DisA_N_sf"/>
</dbReference>
<comment type="similarity">
    <text evidence="10">Belongs to the adenylate cyclase family. DacA/CdaA subfamily.</text>
</comment>
<evidence type="ECO:0000256" key="2">
    <source>
        <dbReference type="ARBA" id="ARBA00022475"/>
    </source>
</evidence>
<keyword evidence="7 10" id="KW-0067">ATP-binding</keyword>
<dbReference type="GO" id="GO:0106408">
    <property type="term" value="F:diadenylate cyclase activity"/>
    <property type="evidence" value="ECO:0007669"/>
    <property type="project" value="UniProtKB-EC"/>
</dbReference>
<evidence type="ECO:0000256" key="4">
    <source>
        <dbReference type="ARBA" id="ARBA00022692"/>
    </source>
</evidence>
<dbReference type="FunFam" id="3.40.1700.10:FF:000002">
    <property type="entry name" value="Diadenylate cyclase"/>
    <property type="match status" value="1"/>
</dbReference>
<dbReference type="FunCoup" id="A0A5R8QCM3">
    <property type="interactions" value="56"/>
</dbReference>
<accession>A0A5R8QCM3</accession>
<organism evidence="12 13">
    <name type="scientific">Culicoidibacter larvae</name>
    <dbReference type="NCBI Taxonomy" id="2579976"/>
    <lineage>
        <taxon>Bacteria</taxon>
        <taxon>Bacillati</taxon>
        <taxon>Bacillota</taxon>
        <taxon>Culicoidibacteria</taxon>
        <taxon>Culicoidibacterales</taxon>
        <taxon>Culicoidibacteraceae</taxon>
        <taxon>Culicoidibacter</taxon>
    </lineage>
</organism>
<evidence type="ECO:0000256" key="5">
    <source>
        <dbReference type="ARBA" id="ARBA00022695"/>
    </source>
</evidence>
<dbReference type="GO" id="GO:0006171">
    <property type="term" value="P:cAMP biosynthetic process"/>
    <property type="evidence" value="ECO:0007669"/>
    <property type="project" value="InterPro"/>
</dbReference>
<dbReference type="PANTHER" id="PTHR34185">
    <property type="entry name" value="DIADENYLATE CYCLASE"/>
    <property type="match status" value="1"/>
</dbReference>
<keyword evidence="5 10" id="KW-0548">Nucleotidyltransferase</keyword>
<protein>
    <recommendedName>
        <fullName evidence="10">Diadenylate cyclase</fullName>
        <shortName evidence="10">DAC</shortName>
        <ecNumber evidence="10">2.7.7.85</ecNumber>
    </recommendedName>
    <alternativeName>
        <fullName evidence="10">Cyclic-di-AMP synthase</fullName>
        <shortName evidence="10">c-di-AMP synthase</shortName>
    </alternativeName>
</protein>
<evidence type="ECO:0000256" key="1">
    <source>
        <dbReference type="ARBA" id="ARBA00000877"/>
    </source>
</evidence>
<evidence type="ECO:0000313" key="13">
    <source>
        <dbReference type="Proteomes" id="UP000306912"/>
    </source>
</evidence>
<dbReference type="PIRSF" id="PIRSF004793">
    <property type="entry name" value="UCP004793"/>
    <property type="match status" value="1"/>
</dbReference>
<comment type="caution">
    <text evidence="12">The sequence shown here is derived from an EMBL/GenBank/DDBJ whole genome shotgun (WGS) entry which is preliminary data.</text>
</comment>
<keyword evidence="3 10" id="KW-0808">Transferase</keyword>
<evidence type="ECO:0000256" key="10">
    <source>
        <dbReference type="HAMAP-Rule" id="MF_01499"/>
    </source>
</evidence>
<dbReference type="PANTHER" id="PTHR34185:SF1">
    <property type="entry name" value="DIADENYLATE CYCLASE"/>
    <property type="match status" value="1"/>
</dbReference>
<evidence type="ECO:0000256" key="7">
    <source>
        <dbReference type="ARBA" id="ARBA00022840"/>
    </source>
</evidence>
<dbReference type="GO" id="GO:0005524">
    <property type="term" value="F:ATP binding"/>
    <property type="evidence" value="ECO:0007669"/>
    <property type="project" value="UniProtKB-UniRule"/>
</dbReference>
<feature type="transmembrane region" description="Helical" evidence="10">
    <location>
        <begin position="53"/>
        <end position="71"/>
    </location>
</feature>
<sequence length="281" mass="31332">MDIIQQILNFFTQLLSELNYVELIRSIIEIGLLWLIIYGLVRVVRLNVRMIQILKGIVIIVVLQFLSQWLGFTTISWVLGQFINWGFLFIIIIFQPEIRSGLEHLGRRSTFIRRQLTLDEREMIIRELSNAVEYLSKRHIGALITIERNVAMNDFVSQAIKVQSQLSAQLLTTIFTPNTPLHDGAVIIQGTQIACAGALFPTTTQDNLPPDLGTRHRAALGISEITDSMTLVVSEETGLISIAVGGELIRGLQKEDLVEILKDGLNIIASEEVDGGGGLSE</sequence>
<dbReference type="Pfam" id="PF19293">
    <property type="entry name" value="CdaA_N"/>
    <property type="match status" value="1"/>
</dbReference>
<dbReference type="GO" id="GO:0004016">
    <property type="term" value="F:adenylate cyclase activity"/>
    <property type="evidence" value="ECO:0007669"/>
    <property type="project" value="UniProtKB-UniRule"/>
</dbReference>
<dbReference type="Pfam" id="PF02457">
    <property type="entry name" value="DAC"/>
    <property type="match status" value="1"/>
</dbReference>
<keyword evidence="8 10" id="KW-1133">Transmembrane helix</keyword>
<comment type="function">
    <text evidence="10">Catalyzes the condensation of 2 ATP molecules into cyclic di-AMP (c-di-AMP), a second messenger used to regulate differing processes in different bacteria.</text>
</comment>
<dbReference type="InterPro" id="IPR050338">
    <property type="entry name" value="DisA"/>
</dbReference>
<keyword evidence="2 10" id="KW-1003">Cell membrane</keyword>
<dbReference type="SUPFAM" id="SSF143597">
    <property type="entry name" value="YojJ-like"/>
    <property type="match status" value="1"/>
</dbReference>
<dbReference type="EMBL" id="VBWP01000004">
    <property type="protein sequence ID" value="TLG74258.1"/>
    <property type="molecule type" value="Genomic_DNA"/>
</dbReference>
<evidence type="ECO:0000313" key="12">
    <source>
        <dbReference type="EMBL" id="TLG74258.1"/>
    </source>
</evidence>
<dbReference type="InterPro" id="IPR014046">
    <property type="entry name" value="C-di-AMP_synthase"/>
</dbReference>
<comment type="subunit">
    <text evidence="10">Probably a homodimer.</text>
</comment>
<keyword evidence="9 10" id="KW-0472">Membrane</keyword>
<reference evidence="12 13" key="1">
    <citation type="submission" date="2019-05" db="EMBL/GenBank/DDBJ databases">
        <title>Culicoidintestinum kansasii gen. nov., sp. nov. from the gastrointestinal tract of the biting midge, Culicoides sonorensis.</title>
        <authorList>
            <person name="Neupane S."/>
            <person name="Ghosh A."/>
            <person name="Gunther S."/>
            <person name="Martin K."/>
            <person name="Zurek L."/>
        </authorList>
    </citation>
    <scope>NUCLEOTIDE SEQUENCE [LARGE SCALE GENOMIC DNA]</scope>
    <source>
        <strain evidence="12 13">CS-1</strain>
    </source>
</reference>
<dbReference type="InParanoid" id="A0A5R8QCM3"/>
<evidence type="ECO:0000259" key="11">
    <source>
        <dbReference type="PROSITE" id="PS51794"/>
    </source>
</evidence>
<dbReference type="HAMAP" id="MF_01499">
    <property type="entry name" value="DacA"/>
    <property type="match status" value="1"/>
</dbReference>
<dbReference type="RefSeq" id="WP_138190810.1">
    <property type="nucleotide sequence ID" value="NZ_VBWP01000004.1"/>
</dbReference>
<feature type="domain" description="DAC" evidence="11">
    <location>
        <begin position="95"/>
        <end position="254"/>
    </location>
</feature>
<keyword evidence="4 10" id="KW-0812">Transmembrane</keyword>
<evidence type="ECO:0000256" key="6">
    <source>
        <dbReference type="ARBA" id="ARBA00022741"/>
    </source>
</evidence>
<evidence type="ECO:0000256" key="9">
    <source>
        <dbReference type="ARBA" id="ARBA00023136"/>
    </source>
</evidence>
<dbReference type="InterPro" id="IPR003390">
    <property type="entry name" value="DNA_integrity_scan_DisA_N"/>
</dbReference>
<dbReference type="PROSITE" id="PS51794">
    <property type="entry name" value="DAC"/>
    <property type="match status" value="1"/>
</dbReference>
<comment type="caution">
    <text evidence="10">Lacks conserved residue(s) required for the propagation of feature annotation.</text>
</comment>
<keyword evidence="6 10" id="KW-0547">Nucleotide-binding</keyword>
<evidence type="ECO:0000256" key="3">
    <source>
        <dbReference type="ARBA" id="ARBA00022679"/>
    </source>
</evidence>
<dbReference type="OrthoDB" id="9807385at2"/>